<evidence type="ECO:0000313" key="2">
    <source>
        <dbReference type="EMBL" id="MBX54568.1"/>
    </source>
</evidence>
<proteinExistence type="predicted"/>
<feature type="signal peptide" evidence="1">
    <location>
        <begin position="1"/>
        <end position="17"/>
    </location>
</feature>
<dbReference type="AlphaFoldDB" id="A0A2P2PIG6"/>
<reference evidence="2" key="1">
    <citation type="submission" date="2018-02" db="EMBL/GenBank/DDBJ databases">
        <title>Rhizophora mucronata_Transcriptome.</title>
        <authorList>
            <person name="Meera S.P."/>
            <person name="Sreeshan A."/>
            <person name="Augustine A."/>
        </authorList>
    </citation>
    <scope>NUCLEOTIDE SEQUENCE</scope>
    <source>
        <tissue evidence="2">Leaf</tissue>
    </source>
</reference>
<evidence type="ECO:0000256" key="1">
    <source>
        <dbReference type="SAM" id="SignalP"/>
    </source>
</evidence>
<protein>
    <submittedName>
        <fullName evidence="2">Uncharacterized protein</fullName>
    </submittedName>
</protein>
<feature type="chain" id="PRO_5015169780" evidence="1">
    <location>
        <begin position="18"/>
        <end position="36"/>
    </location>
</feature>
<sequence>MSHVGMRFFWLLVRVKALPMLILRKQLFRSAMLCVH</sequence>
<organism evidence="2">
    <name type="scientific">Rhizophora mucronata</name>
    <name type="common">Asiatic mangrove</name>
    <dbReference type="NCBI Taxonomy" id="61149"/>
    <lineage>
        <taxon>Eukaryota</taxon>
        <taxon>Viridiplantae</taxon>
        <taxon>Streptophyta</taxon>
        <taxon>Embryophyta</taxon>
        <taxon>Tracheophyta</taxon>
        <taxon>Spermatophyta</taxon>
        <taxon>Magnoliopsida</taxon>
        <taxon>eudicotyledons</taxon>
        <taxon>Gunneridae</taxon>
        <taxon>Pentapetalae</taxon>
        <taxon>rosids</taxon>
        <taxon>fabids</taxon>
        <taxon>Malpighiales</taxon>
        <taxon>Rhizophoraceae</taxon>
        <taxon>Rhizophora</taxon>
    </lineage>
</organism>
<accession>A0A2P2PIG6</accession>
<name>A0A2P2PIG6_RHIMU</name>
<keyword evidence="1" id="KW-0732">Signal</keyword>
<dbReference type="EMBL" id="GGEC01074084">
    <property type="protein sequence ID" value="MBX54568.1"/>
    <property type="molecule type" value="Transcribed_RNA"/>
</dbReference>